<dbReference type="InterPro" id="IPR033964">
    <property type="entry name" value="ABBA"/>
</dbReference>
<dbReference type="Pfam" id="PF11991">
    <property type="entry name" value="Trp_DMAT"/>
    <property type="match status" value="1"/>
</dbReference>
<evidence type="ECO:0000313" key="4">
    <source>
        <dbReference type="Proteomes" id="UP001219525"/>
    </source>
</evidence>
<dbReference type="InterPro" id="IPR017795">
    <property type="entry name" value="ABBA_NscD-like"/>
</dbReference>
<accession>A0AAD6US79</accession>
<name>A0AAD6US79_9AGAR</name>
<dbReference type="GO" id="GO:0009820">
    <property type="term" value="P:alkaloid metabolic process"/>
    <property type="evidence" value="ECO:0007669"/>
    <property type="project" value="InterPro"/>
</dbReference>
<dbReference type="NCBIfam" id="TIGR03429">
    <property type="entry name" value="arom_pren_DMATS"/>
    <property type="match status" value="1"/>
</dbReference>
<protein>
    <submittedName>
        <fullName evidence="3">Aromatic prenyltransferase</fullName>
    </submittedName>
</protein>
<dbReference type="Proteomes" id="UP001219525">
    <property type="component" value="Unassembled WGS sequence"/>
</dbReference>
<evidence type="ECO:0000313" key="3">
    <source>
        <dbReference type="EMBL" id="KAJ7191734.1"/>
    </source>
</evidence>
<dbReference type="GO" id="GO:0016765">
    <property type="term" value="F:transferase activity, transferring alkyl or aryl (other than methyl) groups"/>
    <property type="evidence" value="ECO:0007669"/>
    <property type="project" value="InterPro"/>
</dbReference>
<dbReference type="AlphaFoldDB" id="A0AAD6US79"/>
<gene>
    <name evidence="3" type="ORF">GGX14DRAFT_406971</name>
</gene>
<dbReference type="EMBL" id="JARJCW010000129">
    <property type="protein sequence ID" value="KAJ7191734.1"/>
    <property type="molecule type" value="Genomic_DNA"/>
</dbReference>
<organism evidence="3 4">
    <name type="scientific">Mycena pura</name>
    <dbReference type="NCBI Taxonomy" id="153505"/>
    <lineage>
        <taxon>Eukaryota</taxon>
        <taxon>Fungi</taxon>
        <taxon>Dikarya</taxon>
        <taxon>Basidiomycota</taxon>
        <taxon>Agaricomycotina</taxon>
        <taxon>Agaricomycetes</taxon>
        <taxon>Agaricomycetidae</taxon>
        <taxon>Agaricales</taxon>
        <taxon>Marasmiineae</taxon>
        <taxon>Mycenaceae</taxon>
        <taxon>Mycena</taxon>
    </lineage>
</organism>
<evidence type="ECO:0000256" key="1">
    <source>
        <dbReference type="ARBA" id="ARBA00010209"/>
    </source>
</evidence>
<sequence>MSFMWNTSILPILAFMRHANFPEDAIVSYSLFFKAQILPLLCPPETVTYPSWMTDDHTPLEFSLAIGKTGDPLVRFAVEPSVLPSTGDRSISSLRKILQRLSFSLAIKPDFDLDWFNICAEEVLLADTQQAPQPKGHPVSETFLGFDCSHYSATIKVYFMPRIRALVTKETPDEMMARLTSRLGLEKPWAKVTHFLSHFLLEDRPGIEIVAVDCVQAAQNRLKIYFRTDILSYSHMEYFLTLGDALPATEVAASLQNARRLWATLTEHPPNHRDTFRQA</sequence>
<dbReference type="SFLD" id="SFLDS00036">
    <property type="entry name" value="Aromatic_Prenyltransferase"/>
    <property type="match status" value="1"/>
</dbReference>
<keyword evidence="2" id="KW-0808">Transferase</keyword>
<comment type="caution">
    <text evidence="3">The sequence shown here is derived from an EMBL/GenBank/DDBJ whole genome shotgun (WGS) entry which is preliminary data.</text>
</comment>
<comment type="similarity">
    <text evidence="1">Belongs to the tryptophan dimethylallyltransferase family.</text>
</comment>
<reference evidence="3" key="1">
    <citation type="submission" date="2023-03" db="EMBL/GenBank/DDBJ databases">
        <title>Massive genome expansion in bonnet fungi (Mycena s.s.) driven by repeated elements and novel gene families across ecological guilds.</title>
        <authorList>
            <consortium name="Lawrence Berkeley National Laboratory"/>
            <person name="Harder C.B."/>
            <person name="Miyauchi S."/>
            <person name="Viragh M."/>
            <person name="Kuo A."/>
            <person name="Thoen E."/>
            <person name="Andreopoulos B."/>
            <person name="Lu D."/>
            <person name="Skrede I."/>
            <person name="Drula E."/>
            <person name="Henrissat B."/>
            <person name="Morin E."/>
            <person name="Kohler A."/>
            <person name="Barry K."/>
            <person name="LaButti K."/>
            <person name="Morin E."/>
            <person name="Salamov A."/>
            <person name="Lipzen A."/>
            <person name="Mereny Z."/>
            <person name="Hegedus B."/>
            <person name="Baldrian P."/>
            <person name="Stursova M."/>
            <person name="Weitz H."/>
            <person name="Taylor A."/>
            <person name="Grigoriev I.V."/>
            <person name="Nagy L.G."/>
            <person name="Martin F."/>
            <person name="Kauserud H."/>
        </authorList>
    </citation>
    <scope>NUCLEOTIDE SEQUENCE</scope>
    <source>
        <strain evidence="3">9144</strain>
    </source>
</reference>
<keyword evidence="4" id="KW-1185">Reference proteome</keyword>
<dbReference type="PANTHER" id="PTHR40627:SF4">
    <property type="entry name" value="PRENYLTRANSFERASE ASQH1-RELATED"/>
    <property type="match status" value="1"/>
</dbReference>
<dbReference type="PANTHER" id="PTHR40627">
    <property type="entry name" value="INDOLE PRENYLTRANSFERASE TDIB-RELATED"/>
    <property type="match status" value="1"/>
</dbReference>
<proteinExistence type="inferred from homology"/>
<evidence type="ECO:0000256" key="2">
    <source>
        <dbReference type="ARBA" id="ARBA00022679"/>
    </source>
</evidence>